<evidence type="ECO:0000259" key="1">
    <source>
        <dbReference type="Pfam" id="PF01521"/>
    </source>
</evidence>
<dbReference type="Proteomes" id="UP001341820">
    <property type="component" value="Unassembled WGS sequence"/>
</dbReference>
<sequence length="103" mass="11747">MEINLTDKAAAHLKEKQFSTVRVVARDTYECSTMIEFYLQEGVEQKGDQKKEIEGITFLYDAKAEEEIGQTIKIDFVHAQGLKLLAPRGTLAYAQKVKPQEKR</sequence>
<name>A0ABU6NIC6_9BACI</name>
<gene>
    <name evidence="2" type="ORF">P5F74_03420</name>
</gene>
<proteinExistence type="predicted"/>
<protein>
    <submittedName>
        <fullName evidence="2">Iron-sulfur cluster biosynthesis family protein</fullName>
    </submittedName>
</protein>
<dbReference type="EMBL" id="JAROAS010000006">
    <property type="protein sequence ID" value="MED4127178.1"/>
    <property type="molecule type" value="Genomic_DNA"/>
</dbReference>
<comment type="caution">
    <text evidence="2">The sequence shown here is derived from an EMBL/GenBank/DDBJ whole genome shotgun (WGS) entry which is preliminary data.</text>
</comment>
<dbReference type="RefSeq" id="WP_081762356.1">
    <property type="nucleotide sequence ID" value="NZ_CP042163.1"/>
</dbReference>
<dbReference type="InterPro" id="IPR000361">
    <property type="entry name" value="ATAP_core_dom"/>
</dbReference>
<evidence type="ECO:0000313" key="3">
    <source>
        <dbReference type="Proteomes" id="UP001341820"/>
    </source>
</evidence>
<dbReference type="Pfam" id="PF01521">
    <property type="entry name" value="Fe-S_biosyn"/>
    <property type="match status" value="1"/>
</dbReference>
<evidence type="ECO:0000313" key="2">
    <source>
        <dbReference type="EMBL" id="MED4127178.1"/>
    </source>
</evidence>
<organism evidence="2 3">
    <name type="scientific">Shouchella miscanthi</name>
    <dbReference type="NCBI Taxonomy" id="2598861"/>
    <lineage>
        <taxon>Bacteria</taxon>
        <taxon>Bacillati</taxon>
        <taxon>Bacillota</taxon>
        <taxon>Bacilli</taxon>
        <taxon>Bacillales</taxon>
        <taxon>Bacillaceae</taxon>
        <taxon>Shouchella</taxon>
    </lineage>
</organism>
<reference evidence="2 3" key="1">
    <citation type="submission" date="2023-03" db="EMBL/GenBank/DDBJ databases">
        <title>Bacillus Genome Sequencing.</title>
        <authorList>
            <person name="Dunlap C."/>
        </authorList>
    </citation>
    <scope>NUCLEOTIDE SEQUENCE [LARGE SCALE GENOMIC DNA]</scope>
    <source>
        <strain evidence="2 3">B-4107</strain>
    </source>
</reference>
<feature type="domain" description="Core" evidence="1">
    <location>
        <begin position="1"/>
        <end position="91"/>
    </location>
</feature>
<keyword evidence="3" id="KW-1185">Reference proteome</keyword>
<accession>A0ABU6NIC6</accession>